<evidence type="ECO:0000313" key="1">
    <source>
        <dbReference type="EMBL" id="WQF75842.1"/>
    </source>
</evidence>
<keyword evidence="2" id="KW-1185">Reference proteome</keyword>
<dbReference type="EMBL" id="CP137305">
    <property type="protein sequence ID" value="WQF75842.1"/>
    <property type="molecule type" value="Genomic_DNA"/>
</dbReference>
<accession>A0AAX4HYI4</accession>
<dbReference type="Proteomes" id="UP001322277">
    <property type="component" value="Chromosome 1"/>
</dbReference>
<dbReference type="RefSeq" id="XP_062773066.1">
    <property type="nucleotide sequence ID" value="XM_062917015.1"/>
</dbReference>
<name>A0AAX4HYI4_9PEZI</name>
<organism evidence="1 2">
    <name type="scientific">Colletotrichum destructivum</name>
    <dbReference type="NCBI Taxonomy" id="34406"/>
    <lineage>
        <taxon>Eukaryota</taxon>
        <taxon>Fungi</taxon>
        <taxon>Dikarya</taxon>
        <taxon>Ascomycota</taxon>
        <taxon>Pezizomycotina</taxon>
        <taxon>Sordariomycetes</taxon>
        <taxon>Hypocreomycetidae</taxon>
        <taxon>Glomerellales</taxon>
        <taxon>Glomerellaceae</taxon>
        <taxon>Colletotrichum</taxon>
        <taxon>Colletotrichum destructivum species complex</taxon>
    </lineage>
</organism>
<protein>
    <submittedName>
        <fullName evidence="1">Uncharacterized protein</fullName>
    </submittedName>
</protein>
<gene>
    <name evidence="1" type="ORF">CDEST_00856</name>
</gene>
<dbReference type="AlphaFoldDB" id="A0AAX4HYI4"/>
<dbReference type="KEGG" id="cdet:87937359"/>
<reference evidence="2" key="1">
    <citation type="journal article" date="2023" name="bioRxiv">
        <title>Complete genome of the Medicago anthracnose fungus, Colletotrichum destructivum, reveals a mini-chromosome-like region within a core chromosome.</title>
        <authorList>
            <person name="Lapalu N."/>
            <person name="Simon A."/>
            <person name="Lu A."/>
            <person name="Plaumann P.-L."/>
            <person name="Amselem J."/>
            <person name="Pigne S."/>
            <person name="Auger A."/>
            <person name="Koch C."/>
            <person name="Dallery J.-F."/>
            <person name="O'Connell R.J."/>
        </authorList>
    </citation>
    <scope>NUCLEOTIDE SEQUENCE [LARGE SCALE GENOMIC DNA]</scope>
    <source>
        <strain evidence="2">CBS 520.97</strain>
    </source>
</reference>
<sequence>MVELHLLPLLGFKQLPAVLDHGTLSGPASSLGPDLPLSPDKACSILICPSRSTSSCSAALGELPLLHRTAPALHSKVHISSSVPIFARAITSFAVGHRHLISPPRFPVFIHQPLVSPQLPKLVGITQFEAQPLGSRVKNLRGHPSVYIPPSLTSKF</sequence>
<evidence type="ECO:0000313" key="2">
    <source>
        <dbReference type="Proteomes" id="UP001322277"/>
    </source>
</evidence>
<proteinExistence type="predicted"/>
<dbReference type="GeneID" id="87937359"/>